<dbReference type="CDD" id="cd16913">
    <property type="entry name" value="YkuD_like"/>
    <property type="match status" value="1"/>
</dbReference>
<feature type="chain" id="PRO_5043739601" evidence="8">
    <location>
        <begin position="28"/>
        <end position="314"/>
    </location>
</feature>
<evidence type="ECO:0000256" key="7">
    <source>
        <dbReference type="SAM" id="MobiDB-lite"/>
    </source>
</evidence>
<comment type="pathway">
    <text evidence="1 6">Cell wall biogenesis; peptidoglycan biosynthesis.</text>
</comment>
<dbReference type="KEGG" id="stac:ABII15_23140"/>
<feature type="region of interest" description="Disordered" evidence="7">
    <location>
        <begin position="37"/>
        <end position="95"/>
    </location>
</feature>
<evidence type="ECO:0000313" key="10">
    <source>
        <dbReference type="EMBL" id="XCJ72675.1"/>
    </source>
</evidence>
<feature type="signal peptide" evidence="8">
    <location>
        <begin position="1"/>
        <end position="27"/>
    </location>
</feature>
<evidence type="ECO:0000256" key="4">
    <source>
        <dbReference type="ARBA" id="ARBA00022984"/>
    </source>
</evidence>
<dbReference type="Pfam" id="PF03734">
    <property type="entry name" value="YkuD"/>
    <property type="match status" value="1"/>
</dbReference>
<dbReference type="GO" id="GO:0071555">
    <property type="term" value="P:cell wall organization"/>
    <property type="evidence" value="ECO:0007669"/>
    <property type="project" value="UniProtKB-UniRule"/>
</dbReference>
<evidence type="ECO:0000259" key="9">
    <source>
        <dbReference type="PROSITE" id="PS52029"/>
    </source>
</evidence>
<dbReference type="SUPFAM" id="SSF141523">
    <property type="entry name" value="L,D-transpeptidase catalytic domain-like"/>
    <property type="match status" value="1"/>
</dbReference>
<evidence type="ECO:0000256" key="2">
    <source>
        <dbReference type="ARBA" id="ARBA00022679"/>
    </source>
</evidence>
<gene>
    <name evidence="10" type="ORF">ABII15_23140</name>
</gene>
<dbReference type="PANTHER" id="PTHR30582">
    <property type="entry name" value="L,D-TRANSPEPTIDASE"/>
    <property type="match status" value="1"/>
</dbReference>
<evidence type="ECO:0000256" key="5">
    <source>
        <dbReference type="ARBA" id="ARBA00023316"/>
    </source>
</evidence>
<evidence type="ECO:0000256" key="6">
    <source>
        <dbReference type="PROSITE-ProRule" id="PRU01373"/>
    </source>
</evidence>
<dbReference type="Gene3D" id="2.40.440.10">
    <property type="entry name" value="L,D-transpeptidase catalytic domain-like"/>
    <property type="match status" value="1"/>
</dbReference>
<feature type="domain" description="L,D-TPase catalytic" evidence="9">
    <location>
        <begin position="198"/>
        <end position="308"/>
    </location>
</feature>
<organism evidence="10">
    <name type="scientific">Streptomyces tabacisoli</name>
    <dbReference type="NCBI Taxonomy" id="3156398"/>
    <lineage>
        <taxon>Bacteria</taxon>
        <taxon>Bacillati</taxon>
        <taxon>Actinomycetota</taxon>
        <taxon>Actinomycetes</taxon>
        <taxon>Kitasatosporales</taxon>
        <taxon>Streptomycetaceae</taxon>
        <taxon>Streptomyces</taxon>
    </lineage>
</organism>
<keyword evidence="5 6" id="KW-0961">Cell wall biogenesis/degradation</keyword>
<dbReference type="GO" id="GO:0018104">
    <property type="term" value="P:peptidoglycan-protein cross-linking"/>
    <property type="evidence" value="ECO:0007669"/>
    <property type="project" value="TreeGrafter"/>
</dbReference>
<keyword evidence="3 6" id="KW-0133">Cell shape</keyword>
<proteinExistence type="predicted"/>
<dbReference type="PROSITE" id="PS52029">
    <property type="entry name" value="LD_TPASE"/>
    <property type="match status" value="1"/>
</dbReference>
<keyword evidence="2" id="KW-0808">Transferase</keyword>
<dbReference type="InterPro" id="IPR038063">
    <property type="entry name" value="Transpep_catalytic_dom"/>
</dbReference>
<dbReference type="InterPro" id="IPR050979">
    <property type="entry name" value="LD-transpeptidase"/>
</dbReference>
<protein>
    <submittedName>
        <fullName evidence="10">L,D-transpeptidase family protein</fullName>
    </submittedName>
</protein>
<dbReference type="InterPro" id="IPR005490">
    <property type="entry name" value="LD_TPept_cat_dom"/>
</dbReference>
<dbReference type="GO" id="GO:0005576">
    <property type="term" value="C:extracellular region"/>
    <property type="evidence" value="ECO:0007669"/>
    <property type="project" value="TreeGrafter"/>
</dbReference>
<dbReference type="GO" id="GO:0071972">
    <property type="term" value="F:peptidoglycan L,D-transpeptidase activity"/>
    <property type="evidence" value="ECO:0007669"/>
    <property type="project" value="TreeGrafter"/>
</dbReference>
<accession>A0AAU8IXB0</accession>
<dbReference type="PANTHER" id="PTHR30582:SF33">
    <property type="entry name" value="EXPORTED PROTEIN"/>
    <property type="match status" value="1"/>
</dbReference>
<keyword evidence="8" id="KW-0732">Signal</keyword>
<evidence type="ECO:0000256" key="8">
    <source>
        <dbReference type="SAM" id="SignalP"/>
    </source>
</evidence>
<keyword evidence="4 6" id="KW-0573">Peptidoglycan synthesis</keyword>
<dbReference type="RefSeq" id="WP_353944201.1">
    <property type="nucleotide sequence ID" value="NZ_CP159534.1"/>
</dbReference>
<evidence type="ECO:0000256" key="1">
    <source>
        <dbReference type="ARBA" id="ARBA00004752"/>
    </source>
</evidence>
<name>A0AAU8IXB0_9ACTN</name>
<dbReference type="EMBL" id="CP159534">
    <property type="protein sequence ID" value="XCJ72675.1"/>
    <property type="molecule type" value="Genomic_DNA"/>
</dbReference>
<evidence type="ECO:0000256" key="3">
    <source>
        <dbReference type="ARBA" id="ARBA00022960"/>
    </source>
</evidence>
<sequence length="314" mass="33794">MTSTSVRGGLAALLALAVALPAGQALAHPGPPVPYATVTPAPAPEAGLVPGVRPAPHRDWPQDTPDQTLPPHVYTPSAEEDAIEPPPAPPGADALVEYVPPGEALYPAEPGGAPGPLAAAACTARTGPYQRQVERWLKRKADGKQSPADCRAIRAFQTRQGIRPNAGFAGPVTWGRMRAISARKNPNAAKKCPTRAYRLACVDLPRQLMWVSKGKKIVYGPVPIRSGRAGNRTRTGWHKVYWRHKNHWSSLYNSPMPYSQFFSGGQAFHGIYGNVYSPPGSRGCVNLRVSDAKRLWGVLKGGDRVYVWGRKPGT</sequence>
<dbReference type="GO" id="GO:0008360">
    <property type="term" value="P:regulation of cell shape"/>
    <property type="evidence" value="ECO:0007669"/>
    <property type="project" value="UniProtKB-UniRule"/>
</dbReference>
<feature type="active site" description="Nucleophile" evidence="6">
    <location>
        <position position="284"/>
    </location>
</feature>
<dbReference type="GO" id="GO:0016740">
    <property type="term" value="F:transferase activity"/>
    <property type="evidence" value="ECO:0007669"/>
    <property type="project" value="UniProtKB-KW"/>
</dbReference>
<feature type="compositionally biased region" description="Low complexity" evidence="7">
    <location>
        <begin position="37"/>
        <end position="47"/>
    </location>
</feature>
<dbReference type="AlphaFoldDB" id="A0AAU8IXB0"/>
<reference evidence="10" key="1">
    <citation type="submission" date="2024-06" db="EMBL/GenBank/DDBJ databases">
        <title>Streptomyces sp. strain HUAS MG91 genome sequences.</title>
        <authorList>
            <person name="Mo P."/>
        </authorList>
    </citation>
    <scope>NUCLEOTIDE SEQUENCE</scope>
    <source>
        <strain evidence="10">HUAS MG91</strain>
    </source>
</reference>
<feature type="active site" description="Proton donor/acceptor" evidence="6">
    <location>
        <position position="269"/>
    </location>
</feature>